<keyword evidence="2" id="KW-1185">Reference proteome</keyword>
<gene>
    <name evidence="1" type="ORF">DPEC_G00306190</name>
</gene>
<organism evidence="1 2">
    <name type="scientific">Dallia pectoralis</name>
    <name type="common">Alaska blackfish</name>
    <dbReference type="NCBI Taxonomy" id="75939"/>
    <lineage>
        <taxon>Eukaryota</taxon>
        <taxon>Metazoa</taxon>
        <taxon>Chordata</taxon>
        <taxon>Craniata</taxon>
        <taxon>Vertebrata</taxon>
        <taxon>Euteleostomi</taxon>
        <taxon>Actinopterygii</taxon>
        <taxon>Neopterygii</taxon>
        <taxon>Teleostei</taxon>
        <taxon>Protacanthopterygii</taxon>
        <taxon>Esociformes</taxon>
        <taxon>Umbridae</taxon>
        <taxon>Dallia</taxon>
    </lineage>
</organism>
<evidence type="ECO:0000313" key="1">
    <source>
        <dbReference type="EMBL" id="KAJ7989598.1"/>
    </source>
</evidence>
<evidence type="ECO:0000313" key="2">
    <source>
        <dbReference type="Proteomes" id="UP001157502"/>
    </source>
</evidence>
<reference evidence="1" key="1">
    <citation type="submission" date="2021-05" db="EMBL/GenBank/DDBJ databases">
        <authorList>
            <person name="Pan Q."/>
            <person name="Jouanno E."/>
            <person name="Zahm M."/>
            <person name="Klopp C."/>
            <person name="Cabau C."/>
            <person name="Louis A."/>
            <person name="Berthelot C."/>
            <person name="Parey E."/>
            <person name="Roest Crollius H."/>
            <person name="Montfort J."/>
            <person name="Robinson-Rechavi M."/>
            <person name="Bouchez O."/>
            <person name="Lampietro C."/>
            <person name="Lopez Roques C."/>
            <person name="Donnadieu C."/>
            <person name="Postlethwait J."/>
            <person name="Bobe J."/>
            <person name="Dillon D."/>
            <person name="Chandos A."/>
            <person name="von Hippel F."/>
            <person name="Guiguen Y."/>
        </authorList>
    </citation>
    <scope>NUCLEOTIDE SEQUENCE</scope>
    <source>
        <strain evidence="1">YG-Jan2019</strain>
    </source>
</reference>
<proteinExistence type="predicted"/>
<accession>A0ACC2FE57</accession>
<comment type="caution">
    <text evidence="1">The sequence shown here is derived from an EMBL/GenBank/DDBJ whole genome shotgun (WGS) entry which is preliminary data.</text>
</comment>
<protein>
    <submittedName>
        <fullName evidence="1">Uncharacterized protein</fullName>
    </submittedName>
</protein>
<name>A0ACC2FE57_DALPE</name>
<dbReference type="EMBL" id="CM055756">
    <property type="protein sequence ID" value="KAJ7989598.1"/>
    <property type="molecule type" value="Genomic_DNA"/>
</dbReference>
<sequence>MLGQYIFLGHLLPRVQTWSQLQHCVTTPALCHNSSTVSQLQHCVTTPALCHNSSTVSQLQHWVTTPAPGGLNTAGLLISQVLHLFP</sequence>
<dbReference type="Proteomes" id="UP001157502">
    <property type="component" value="Chromosome 29"/>
</dbReference>